<sequence>MSCCVHGRLTAFVKSGESSEECGVQREEGKVTGGVRFGPVRWFWVRHAQRRGAVLPRAREQQRERGFPREELHFPGARIPGCRGAFTDILQKVFTETEKGFPSSAFAVSPSPLVRRRSFIRGRGGCLRLIMGP</sequence>
<reference evidence="1 2" key="2">
    <citation type="submission" date="2019-01" db="EMBL/GenBank/DDBJ databases">
        <title>A chromosome length genome reference of the Java medaka (oryzias javanicus).</title>
        <authorList>
            <person name="Herpin A."/>
            <person name="Takehana Y."/>
            <person name="Naruse K."/>
            <person name="Ansai S."/>
            <person name="Kawaguchi M."/>
        </authorList>
    </citation>
    <scope>NUCLEOTIDE SEQUENCE [LARGE SCALE GENOMIC DNA]</scope>
    <source>
        <strain evidence="1">RS831</strain>
        <tissue evidence="1">Whole body</tissue>
    </source>
</reference>
<gene>
    <name evidence="1" type="ORF">OJAV_G00084030</name>
</gene>
<accession>A0A437D5V4</accession>
<evidence type="ECO:0000313" key="2">
    <source>
        <dbReference type="Proteomes" id="UP000283210"/>
    </source>
</evidence>
<dbReference type="AlphaFoldDB" id="A0A437D5V4"/>
<keyword evidence="2" id="KW-1185">Reference proteome</keyword>
<protein>
    <submittedName>
        <fullName evidence="1">Uncharacterized protein</fullName>
    </submittedName>
</protein>
<dbReference type="EMBL" id="CM012444">
    <property type="protein sequence ID" value="RVE70087.1"/>
    <property type="molecule type" value="Genomic_DNA"/>
</dbReference>
<evidence type="ECO:0000313" key="1">
    <source>
        <dbReference type="EMBL" id="RVE70087.1"/>
    </source>
</evidence>
<reference evidence="1 2" key="1">
    <citation type="submission" date="2018-11" db="EMBL/GenBank/DDBJ databases">
        <authorList>
            <person name="Lopez-Roques C."/>
            <person name="Donnadieu C."/>
            <person name="Bouchez O."/>
            <person name="Klopp C."/>
            <person name="Cabau C."/>
            <person name="Zahm M."/>
        </authorList>
    </citation>
    <scope>NUCLEOTIDE SEQUENCE [LARGE SCALE GENOMIC DNA]</scope>
    <source>
        <strain evidence="1">RS831</strain>
        <tissue evidence="1">Whole body</tissue>
    </source>
</reference>
<name>A0A437D5V4_ORYJA</name>
<dbReference type="Proteomes" id="UP000283210">
    <property type="component" value="Chromosome 8"/>
</dbReference>
<proteinExistence type="predicted"/>
<organism evidence="1 2">
    <name type="scientific">Oryzias javanicus</name>
    <name type="common">Javanese ricefish</name>
    <name type="synonym">Aplocheilus javanicus</name>
    <dbReference type="NCBI Taxonomy" id="123683"/>
    <lineage>
        <taxon>Eukaryota</taxon>
        <taxon>Metazoa</taxon>
        <taxon>Chordata</taxon>
        <taxon>Craniata</taxon>
        <taxon>Vertebrata</taxon>
        <taxon>Euteleostomi</taxon>
        <taxon>Actinopterygii</taxon>
        <taxon>Neopterygii</taxon>
        <taxon>Teleostei</taxon>
        <taxon>Neoteleostei</taxon>
        <taxon>Acanthomorphata</taxon>
        <taxon>Ovalentaria</taxon>
        <taxon>Atherinomorphae</taxon>
        <taxon>Beloniformes</taxon>
        <taxon>Adrianichthyidae</taxon>
        <taxon>Oryziinae</taxon>
        <taxon>Oryzias</taxon>
    </lineage>
</organism>